<dbReference type="GO" id="GO:0012505">
    <property type="term" value="C:endomembrane system"/>
    <property type="evidence" value="ECO:0007669"/>
    <property type="project" value="UniProtKB-SubCell"/>
</dbReference>
<dbReference type="InterPro" id="IPR023415">
    <property type="entry name" value="LDLR_class-A_CS"/>
</dbReference>
<organism evidence="16 17">
    <name type="scientific">Knipowitschia caucasica</name>
    <name type="common">Caucasian dwarf goby</name>
    <name type="synonym">Pomatoschistus caucasicus</name>
    <dbReference type="NCBI Taxonomy" id="637954"/>
    <lineage>
        <taxon>Eukaryota</taxon>
        <taxon>Metazoa</taxon>
        <taxon>Chordata</taxon>
        <taxon>Craniata</taxon>
        <taxon>Vertebrata</taxon>
        <taxon>Euteleostomi</taxon>
        <taxon>Actinopterygii</taxon>
        <taxon>Neopterygii</taxon>
        <taxon>Teleostei</taxon>
        <taxon>Neoteleostei</taxon>
        <taxon>Acanthomorphata</taxon>
        <taxon>Gobiaria</taxon>
        <taxon>Gobiiformes</taxon>
        <taxon>Gobioidei</taxon>
        <taxon>Gobiidae</taxon>
        <taxon>Gobiinae</taxon>
        <taxon>Knipowitschia</taxon>
    </lineage>
</organism>
<dbReference type="InterPro" id="IPR051221">
    <property type="entry name" value="LDLR-related"/>
</dbReference>
<dbReference type="SUPFAM" id="SSF57424">
    <property type="entry name" value="LDL receptor-like module"/>
    <property type="match status" value="2"/>
</dbReference>
<evidence type="ECO:0000256" key="9">
    <source>
        <dbReference type="ARBA" id="ARBA00023180"/>
    </source>
</evidence>
<feature type="disulfide bond" evidence="11">
    <location>
        <begin position="24"/>
        <end position="42"/>
    </location>
</feature>
<dbReference type="GO" id="GO:0042562">
    <property type="term" value="F:hormone binding"/>
    <property type="evidence" value="ECO:0007669"/>
    <property type="project" value="TreeGrafter"/>
</dbReference>
<dbReference type="SUPFAM" id="SSF63825">
    <property type="entry name" value="YWTD domain"/>
    <property type="match status" value="1"/>
</dbReference>
<evidence type="ECO:0000256" key="3">
    <source>
        <dbReference type="ARBA" id="ARBA00022692"/>
    </source>
</evidence>
<comment type="subcellular location">
    <subcellularLocation>
        <location evidence="10">Endomembrane system</location>
        <topology evidence="10">Single-pass type I membrane protein</topology>
    </subcellularLocation>
</comment>
<dbReference type="GO" id="GO:0006898">
    <property type="term" value="P:receptor-mediated endocytosis"/>
    <property type="evidence" value="ECO:0007669"/>
    <property type="project" value="TreeGrafter"/>
</dbReference>
<feature type="disulfide bond" evidence="11">
    <location>
        <begin position="36"/>
        <end position="51"/>
    </location>
</feature>
<dbReference type="PROSITE" id="PS50068">
    <property type="entry name" value="LDLRA_2"/>
    <property type="match status" value="2"/>
</dbReference>
<feature type="compositionally biased region" description="Low complexity" evidence="13">
    <location>
        <begin position="441"/>
        <end position="460"/>
    </location>
</feature>
<keyword evidence="6 14" id="KW-0472">Membrane</keyword>
<reference evidence="16 17" key="1">
    <citation type="submission" date="2024-04" db="EMBL/GenBank/DDBJ databases">
        <authorList>
            <person name="Waldvogel A.-M."/>
            <person name="Schoenle A."/>
        </authorList>
    </citation>
    <scope>NUCLEOTIDE SEQUENCE [LARGE SCALE GENOMIC DNA]</scope>
</reference>
<accession>A0AAV2LQC2</accession>
<evidence type="ECO:0000256" key="1">
    <source>
        <dbReference type="ARBA" id="ARBA00022536"/>
    </source>
</evidence>
<dbReference type="PROSITE" id="PS51120">
    <property type="entry name" value="LDLRB"/>
    <property type="match status" value="4"/>
</dbReference>
<feature type="repeat" description="LDL-receptor class B" evidence="12">
    <location>
        <begin position="152"/>
        <end position="198"/>
    </location>
</feature>
<dbReference type="InterPro" id="IPR002172">
    <property type="entry name" value="LDrepeatLR_classA_rpt"/>
</dbReference>
<evidence type="ECO:0000256" key="14">
    <source>
        <dbReference type="SAM" id="Phobius"/>
    </source>
</evidence>
<dbReference type="Pfam" id="PF00057">
    <property type="entry name" value="Ldl_recept_a"/>
    <property type="match status" value="2"/>
</dbReference>
<evidence type="ECO:0000256" key="5">
    <source>
        <dbReference type="ARBA" id="ARBA00022989"/>
    </source>
</evidence>
<evidence type="ECO:0000313" key="16">
    <source>
        <dbReference type="EMBL" id="CAL1601572.1"/>
    </source>
</evidence>
<dbReference type="GO" id="GO:0043235">
    <property type="term" value="C:receptor complex"/>
    <property type="evidence" value="ECO:0007669"/>
    <property type="project" value="TreeGrafter"/>
</dbReference>
<dbReference type="FunFam" id="2.120.10.30:FF:000002">
    <property type="entry name" value="low-density lipoprotein receptor isoform X1"/>
    <property type="match status" value="1"/>
</dbReference>
<feature type="chain" id="PRO_5043729864" description="Low-density lipoprotein receptor" evidence="15">
    <location>
        <begin position="20"/>
        <end position="567"/>
    </location>
</feature>
<evidence type="ECO:0000256" key="12">
    <source>
        <dbReference type="PROSITE-ProRule" id="PRU00461"/>
    </source>
</evidence>
<keyword evidence="1" id="KW-0245">EGF-like domain</keyword>
<feature type="region of interest" description="Disordered" evidence="13">
    <location>
        <begin position="430"/>
        <end position="460"/>
    </location>
</feature>
<evidence type="ECO:0000313" key="17">
    <source>
        <dbReference type="Proteomes" id="UP001497482"/>
    </source>
</evidence>
<keyword evidence="17" id="KW-1185">Reference proteome</keyword>
<dbReference type="InterPro" id="IPR000033">
    <property type="entry name" value="LDLR_classB_rpt"/>
</dbReference>
<dbReference type="CDD" id="cd00112">
    <property type="entry name" value="LDLa"/>
    <property type="match status" value="2"/>
</dbReference>
<dbReference type="Pfam" id="PF00058">
    <property type="entry name" value="Ldl_recept_b"/>
    <property type="match status" value="5"/>
</dbReference>
<keyword evidence="9" id="KW-0325">Glycoprotein</keyword>
<evidence type="ECO:0000256" key="2">
    <source>
        <dbReference type="ARBA" id="ARBA00022583"/>
    </source>
</evidence>
<dbReference type="PANTHER" id="PTHR22722">
    <property type="entry name" value="LOW-DENSITY LIPOPROTEIN RECEPTOR-RELATED PROTEIN 2-RELATED"/>
    <property type="match status" value="1"/>
</dbReference>
<evidence type="ECO:0000256" key="11">
    <source>
        <dbReference type="PROSITE-ProRule" id="PRU00124"/>
    </source>
</evidence>
<dbReference type="InterPro" id="IPR036055">
    <property type="entry name" value="LDL_receptor-like_sf"/>
</dbReference>
<keyword evidence="5 14" id="KW-1133">Transmembrane helix</keyword>
<keyword evidence="2" id="KW-0254">Endocytosis</keyword>
<dbReference type="Gene3D" id="4.10.400.10">
    <property type="entry name" value="Low-density Lipoprotein Receptor"/>
    <property type="match status" value="2"/>
</dbReference>
<protein>
    <recommendedName>
        <fullName evidence="18">Low-density lipoprotein receptor</fullName>
    </recommendedName>
</protein>
<evidence type="ECO:0000256" key="4">
    <source>
        <dbReference type="ARBA" id="ARBA00022737"/>
    </source>
</evidence>
<keyword evidence="15" id="KW-0732">Signal</keyword>
<dbReference type="GO" id="GO:0016324">
    <property type="term" value="C:apical plasma membrane"/>
    <property type="evidence" value="ECO:0007669"/>
    <property type="project" value="TreeGrafter"/>
</dbReference>
<keyword evidence="4" id="KW-0677">Repeat</keyword>
<proteinExistence type="predicted"/>
<dbReference type="Gene3D" id="2.120.10.30">
    <property type="entry name" value="TolB, C-terminal domain"/>
    <property type="match status" value="1"/>
</dbReference>
<feature type="repeat" description="LDL-receptor class B" evidence="12">
    <location>
        <begin position="199"/>
        <end position="241"/>
    </location>
</feature>
<evidence type="ECO:0000256" key="8">
    <source>
        <dbReference type="ARBA" id="ARBA00023170"/>
    </source>
</evidence>
<feature type="repeat" description="LDL-receptor class B" evidence="12">
    <location>
        <begin position="286"/>
        <end position="330"/>
    </location>
</feature>
<comment type="caution">
    <text evidence="11">Lacks conserved residue(s) required for the propagation of feature annotation.</text>
</comment>
<evidence type="ECO:0000256" key="13">
    <source>
        <dbReference type="SAM" id="MobiDB-lite"/>
    </source>
</evidence>
<feature type="signal peptide" evidence="15">
    <location>
        <begin position="1"/>
        <end position="19"/>
    </location>
</feature>
<dbReference type="PRINTS" id="PR00261">
    <property type="entry name" value="LDLRECEPTOR"/>
</dbReference>
<feature type="disulfide bond" evidence="11">
    <location>
        <begin position="65"/>
        <end position="83"/>
    </location>
</feature>
<dbReference type="Proteomes" id="UP001497482">
    <property type="component" value="Chromosome 3"/>
</dbReference>
<dbReference type="PROSITE" id="PS01209">
    <property type="entry name" value="LDLRA_1"/>
    <property type="match status" value="1"/>
</dbReference>
<dbReference type="Gene3D" id="2.10.25.10">
    <property type="entry name" value="Laminin"/>
    <property type="match status" value="1"/>
</dbReference>
<keyword evidence="8" id="KW-0675">Receptor</keyword>
<feature type="repeat" description="LDL-receptor class B" evidence="12">
    <location>
        <begin position="242"/>
        <end position="285"/>
    </location>
</feature>
<feature type="disulfide bond" evidence="11">
    <location>
        <begin position="17"/>
        <end position="29"/>
    </location>
</feature>
<evidence type="ECO:0000256" key="6">
    <source>
        <dbReference type="ARBA" id="ARBA00023136"/>
    </source>
</evidence>
<evidence type="ECO:0008006" key="18">
    <source>
        <dbReference type="Google" id="ProtNLM"/>
    </source>
</evidence>
<dbReference type="SMART" id="SM00135">
    <property type="entry name" value="LY"/>
    <property type="match status" value="5"/>
</dbReference>
<dbReference type="AlphaFoldDB" id="A0AAV2LQC2"/>
<evidence type="ECO:0000256" key="7">
    <source>
        <dbReference type="ARBA" id="ARBA00023157"/>
    </source>
</evidence>
<evidence type="ECO:0000256" key="15">
    <source>
        <dbReference type="SAM" id="SignalP"/>
    </source>
</evidence>
<keyword evidence="3 14" id="KW-0812">Transmembrane</keyword>
<dbReference type="SMART" id="SM00192">
    <property type="entry name" value="LDLa"/>
    <property type="match status" value="2"/>
</dbReference>
<sequence length="567" mass="62632">MPCGFLGFVLLFPRPTCRPDEFQCNDGACVHGSRQCNKVFDCRDQSDEAGCETENECEGPTKFKCKTGGCIGAEKVCDARNDCKDGSDEPAECSYEIDPATSTCKAVSGSGPTLYFTSRHELRLMTVDRKEYIRLIPQLKNAVALDVHIPSNTIFWSDLSLKTIFSTRIDTASDASTHTEVIGSDIEAPEGIAVDWIHGNIYWTDSELKTISVATTDGSKRKTLISDHLEKPRAITVDPVNNFMYWTDWGEEAKIEKSGLNGGDRLAIVTDNIMWPNGITLDMVNQRLYWVDSKLHTLSSVDVSGGSRHMLIFDEKHLLHPMSLAVFEEKVFWTDIGNSAVYSANRLTGGDITELARDLNHPEDIVVFHTLKQTNGSNWCQTSELLNGGCEFLCLPAPRINSRSPQYTCACPDHSAMAADNRKCVAVQPPVTSPAPIPNVPTTQAPTQPYTTTTTTTTTTTAATPNASTILEPAQVNHKLSGLPTEDEPSHPVGAYIAVPLLVMSLLIFGAVLLWRNWRLKNTNTIHFVNPVYQKTTEDEMHICQNSTQGFIYPERTMLSMDDLDIA</sequence>
<gene>
    <name evidence="16" type="ORF">KC01_LOCUS29509</name>
</gene>
<dbReference type="InterPro" id="IPR011042">
    <property type="entry name" value="6-blade_b-propeller_TolB-like"/>
</dbReference>
<name>A0AAV2LQC2_KNICA</name>
<feature type="transmembrane region" description="Helical" evidence="14">
    <location>
        <begin position="493"/>
        <end position="515"/>
    </location>
</feature>
<keyword evidence="7 11" id="KW-1015">Disulfide bond</keyword>
<evidence type="ECO:0000256" key="10">
    <source>
        <dbReference type="ARBA" id="ARBA00046288"/>
    </source>
</evidence>
<dbReference type="EMBL" id="OZ035825">
    <property type="protein sequence ID" value="CAL1601572.1"/>
    <property type="molecule type" value="Genomic_DNA"/>
</dbReference>
<dbReference type="PANTHER" id="PTHR22722:SF15">
    <property type="entry name" value="LOW-DENSITY LIPOPROTEIN RECEPTOR-RELATED"/>
    <property type="match status" value="1"/>
</dbReference>